<dbReference type="Proteomes" id="UP000799778">
    <property type="component" value="Unassembled WGS sequence"/>
</dbReference>
<sequence length="219" mass="24019">MHGEHKYSLPDKRSSPSRHALPPSFVHPSSSPIYSTYLPSPANPNNPLPHNADPRLERMDPCRQTTLTIKRGPRSMSIRDMVHRQKPAKKAGRPPHGTKSPLPSPIIPSVVSGPSPITHRPSSSHRSLSHTSLPSLNPPNFFCSQVSDVETILILSPDMSTSIVRNFCDTSILRRPSTLVPRSSPTAYDAEASLSCAVPGRNASLEVTQRRTMTDFPAR</sequence>
<feature type="compositionally biased region" description="Basic residues" evidence="1">
    <location>
        <begin position="84"/>
        <end position="93"/>
    </location>
</feature>
<organism evidence="2 3">
    <name type="scientific">Aaosphaeria arxii CBS 175.79</name>
    <dbReference type="NCBI Taxonomy" id="1450172"/>
    <lineage>
        <taxon>Eukaryota</taxon>
        <taxon>Fungi</taxon>
        <taxon>Dikarya</taxon>
        <taxon>Ascomycota</taxon>
        <taxon>Pezizomycotina</taxon>
        <taxon>Dothideomycetes</taxon>
        <taxon>Pleosporomycetidae</taxon>
        <taxon>Pleosporales</taxon>
        <taxon>Pleosporales incertae sedis</taxon>
        <taxon>Aaosphaeria</taxon>
    </lineage>
</organism>
<evidence type="ECO:0000313" key="3">
    <source>
        <dbReference type="Proteomes" id="UP000799778"/>
    </source>
</evidence>
<accession>A0A6A5Y0D7</accession>
<dbReference type="EMBL" id="ML978067">
    <property type="protein sequence ID" value="KAF2018719.1"/>
    <property type="molecule type" value="Genomic_DNA"/>
</dbReference>
<feature type="region of interest" description="Disordered" evidence="1">
    <location>
        <begin position="1"/>
        <end position="131"/>
    </location>
</feature>
<dbReference type="RefSeq" id="XP_033387058.1">
    <property type="nucleotide sequence ID" value="XM_033532911.1"/>
</dbReference>
<feature type="compositionally biased region" description="Low complexity" evidence="1">
    <location>
        <begin position="107"/>
        <end position="131"/>
    </location>
</feature>
<protein>
    <submittedName>
        <fullName evidence="2">Uncharacterized protein</fullName>
    </submittedName>
</protein>
<dbReference type="GeneID" id="54290308"/>
<feature type="compositionally biased region" description="Basic and acidic residues" evidence="1">
    <location>
        <begin position="52"/>
        <end position="61"/>
    </location>
</feature>
<feature type="compositionally biased region" description="Basic and acidic residues" evidence="1">
    <location>
        <begin position="1"/>
        <end position="14"/>
    </location>
</feature>
<reference evidence="2" key="1">
    <citation type="journal article" date="2020" name="Stud. Mycol.">
        <title>101 Dothideomycetes genomes: a test case for predicting lifestyles and emergence of pathogens.</title>
        <authorList>
            <person name="Haridas S."/>
            <person name="Albert R."/>
            <person name="Binder M."/>
            <person name="Bloem J."/>
            <person name="Labutti K."/>
            <person name="Salamov A."/>
            <person name="Andreopoulos B."/>
            <person name="Baker S."/>
            <person name="Barry K."/>
            <person name="Bills G."/>
            <person name="Bluhm B."/>
            <person name="Cannon C."/>
            <person name="Castanera R."/>
            <person name="Culley D."/>
            <person name="Daum C."/>
            <person name="Ezra D."/>
            <person name="Gonzalez J."/>
            <person name="Henrissat B."/>
            <person name="Kuo A."/>
            <person name="Liang C."/>
            <person name="Lipzen A."/>
            <person name="Lutzoni F."/>
            <person name="Magnuson J."/>
            <person name="Mondo S."/>
            <person name="Nolan M."/>
            <person name="Ohm R."/>
            <person name="Pangilinan J."/>
            <person name="Park H.-J."/>
            <person name="Ramirez L."/>
            <person name="Alfaro M."/>
            <person name="Sun H."/>
            <person name="Tritt A."/>
            <person name="Yoshinaga Y."/>
            <person name="Zwiers L.-H."/>
            <person name="Turgeon B."/>
            <person name="Goodwin S."/>
            <person name="Spatafora J."/>
            <person name="Crous P."/>
            <person name="Grigoriev I."/>
        </authorList>
    </citation>
    <scope>NUCLEOTIDE SEQUENCE</scope>
    <source>
        <strain evidence="2">CBS 175.79</strain>
    </source>
</reference>
<evidence type="ECO:0000313" key="2">
    <source>
        <dbReference type="EMBL" id="KAF2018719.1"/>
    </source>
</evidence>
<evidence type="ECO:0000256" key="1">
    <source>
        <dbReference type="SAM" id="MobiDB-lite"/>
    </source>
</evidence>
<name>A0A6A5Y0D7_9PLEO</name>
<proteinExistence type="predicted"/>
<dbReference type="AlphaFoldDB" id="A0A6A5Y0D7"/>
<gene>
    <name evidence="2" type="ORF">BU24DRAFT_475768</name>
</gene>
<keyword evidence="3" id="KW-1185">Reference proteome</keyword>